<dbReference type="EMBL" id="CP036282">
    <property type="protein sequence ID" value="QDL53558.1"/>
    <property type="molecule type" value="Genomic_DNA"/>
</dbReference>
<evidence type="ECO:0000313" key="14">
    <source>
        <dbReference type="EMBL" id="QDL53558.1"/>
    </source>
</evidence>
<comment type="subunit">
    <text evidence="3">Monomer.</text>
</comment>
<accession>A0A515ELM2</accession>
<comment type="similarity">
    <text evidence="2">Belongs to the LolB family.</text>
</comment>
<feature type="chain" id="PRO_5022198791" description="Outer-membrane lipoprotein LolB" evidence="13">
    <location>
        <begin position="27"/>
        <end position="167"/>
    </location>
</feature>
<keyword evidence="10" id="KW-0143">Chaperone</keyword>
<evidence type="ECO:0000256" key="2">
    <source>
        <dbReference type="ARBA" id="ARBA00009696"/>
    </source>
</evidence>
<reference evidence="15" key="1">
    <citation type="submission" date="2019-02" db="EMBL/GenBank/DDBJ databases">
        <title>Complete genome sequence of Rhodoferax sp. Gr-4.</title>
        <authorList>
            <person name="Jin L."/>
        </authorList>
    </citation>
    <scope>NUCLEOTIDE SEQUENCE [LARGE SCALE GENOMIC DNA]</scope>
    <source>
        <strain evidence="15">Gr-4</strain>
    </source>
</reference>
<proteinExistence type="inferred from homology"/>
<evidence type="ECO:0000256" key="1">
    <source>
        <dbReference type="ARBA" id="ARBA00004459"/>
    </source>
</evidence>
<dbReference type="InterPro" id="IPR004565">
    <property type="entry name" value="OM_lipoprot_LolB"/>
</dbReference>
<keyword evidence="6 13" id="KW-0732">Signal</keyword>
<dbReference type="Proteomes" id="UP000317365">
    <property type="component" value="Chromosome"/>
</dbReference>
<dbReference type="Pfam" id="PF03550">
    <property type="entry name" value="LolB"/>
    <property type="match status" value="1"/>
</dbReference>
<keyword evidence="15" id="KW-1185">Reference proteome</keyword>
<evidence type="ECO:0000256" key="3">
    <source>
        <dbReference type="ARBA" id="ARBA00011245"/>
    </source>
</evidence>
<evidence type="ECO:0000256" key="8">
    <source>
        <dbReference type="ARBA" id="ARBA00023136"/>
    </source>
</evidence>
<name>A0A515ELM2_9BURK</name>
<dbReference type="GO" id="GO:0009279">
    <property type="term" value="C:cell outer membrane"/>
    <property type="evidence" value="ECO:0007669"/>
    <property type="project" value="UniProtKB-SubCell"/>
</dbReference>
<evidence type="ECO:0000256" key="9">
    <source>
        <dbReference type="ARBA" id="ARBA00023139"/>
    </source>
</evidence>
<evidence type="ECO:0000256" key="4">
    <source>
        <dbReference type="ARBA" id="ARBA00016202"/>
    </source>
</evidence>
<dbReference type="KEGG" id="rhg:EXZ61_04845"/>
<gene>
    <name evidence="14" type="ORF">EXZ61_04845</name>
</gene>
<dbReference type="GO" id="GO:0015031">
    <property type="term" value="P:protein transport"/>
    <property type="evidence" value="ECO:0007669"/>
    <property type="project" value="UniProtKB-KW"/>
</dbReference>
<keyword evidence="5" id="KW-0813">Transport</keyword>
<feature type="signal peptide" evidence="13">
    <location>
        <begin position="1"/>
        <end position="26"/>
    </location>
</feature>
<comment type="subcellular location">
    <subcellularLocation>
        <location evidence="1">Cell outer membrane</location>
        <topology evidence="1">Lipid-anchor</topology>
    </subcellularLocation>
</comment>
<dbReference type="InterPro" id="IPR029046">
    <property type="entry name" value="LolA/LolB/LppX"/>
</dbReference>
<evidence type="ECO:0000256" key="12">
    <source>
        <dbReference type="ARBA" id="ARBA00023288"/>
    </source>
</evidence>
<sequence length="167" mass="18016">MRTISRALACTCILWVTVLLSGCASTATNKLKTSTDTPYWQGRLSLTVHNTPPTSLTADFELEGNKDKGALRLNSPLGNVLAALNWSPAGAQLTAQGSTQQFDSLEALVLHATGTPLPVAQLFDWVQGLDTSAEGWQTDLSNYQNMRIQARRVIATTAELKIILSSD</sequence>
<dbReference type="PROSITE" id="PS51257">
    <property type="entry name" value="PROKAR_LIPOPROTEIN"/>
    <property type="match status" value="1"/>
</dbReference>
<evidence type="ECO:0000256" key="10">
    <source>
        <dbReference type="ARBA" id="ARBA00023186"/>
    </source>
</evidence>
<keyword evidence="7" id="KW-0653">Protein transport</keyword>
<dbReference type="Gene3D" id="2.50.20.10">
    <property type="entry name" value="Lipoprotein localisation LolA/LolB/LppX"/>
    <property type="match status" value="1"/>
</dbReference>
<evidence type="ECO:0000256" key="5">
    <source>
        <dbReference type="ARBA" id="ARBA00022448"/>
    </source>
</evidence>
<dbReference type="AlphaFoldDB" id="A0A515ELM2"/>
<keyword evidence="8" id="KW-0472">Membrane</keyword>
<evidence type="ECO:0000256" key="6">
    <source>
        <dbReference type="ARBA" id="ARBA00022729"/>
    </source>
</evidence>
<keyword evidence="11" id="KW-0998">Cell outer membrane</keyword>
<evidence type="ECO:0000313" key="15">
    <source>
        <dbReference type="Proteomes" id="UP000317365"/>
    </source>
</evidence>
<protein>
    <recommendedName>
        <fullName evidence="4">Outer-membrane lipoprotein LolB</fullName>
    </recommendedName>
</protein>
<keyword evidence="12 14" id="KW-0449">Lipoprotein</keyword>
<dbReference type="RefSeq" id="WP_142809561.1">
    <property type="nucleotide sequence ID" value="NZ_CP036282.1"/>
</dbReference>
<reference evidence="15" key="2">
    <citation type="journal article" date="2020" name="Int. J. Syst. Evol. Microbiol.">
        <title>Genomic insights into a novel species Rhodoferax aquaticus sp. nov., isolated from freshwater.</title>
        <authorList>
            <person name="Li T."/>
            <person name="Zhuo Y."/>
            <person name="Jin C.Z."/>
            <person name="Wu X."/>
            <person name="Ko S.R."/>
            <person name="Jin F.J."/>
            <person name="Ahn C.Y."/>
            <person name="Oh H.M."/>
            <person name="Lee H.G."/>
            <person name="Jin L."/>
        </authorList>
    </citation>
    <scope>NUCLEOTIDE SEQUENCE [LARGE SCALE GENOMIC DNA]</scope>
    <source>
        <strain evidence="15">Gr-4</strain>
    </source>
</reference>
<keyword evidence="9" id="KW-0564">Palmitate</keyword>
<evidence type="ECO:0000256" key="11">
    <source>
        <dbReference type="ARBA" id="ARBA00023237"/>
    </source>
</evidence>
<evidence type="ECO:0000256" key="13">
    <source>
        <dbReference type="SAM" id="SignalP"/>
    </source>
</evidence>
<evidence type="ECO:0000256" key="7">
    <source>
        <dbReference type="ARBA" id="ARBA00022927"/>
    </source>
</evidence>
<organism evidence="14 15">
    <name type="scientific">Rhodoferax aquaticus</name>
    <dbReference type="NCBI Taxonomy" id="2527691"/>
    <lineage>
        <taxon>Bacteria</taxon>
        <taxon>Pseudomonadati</taxon>
        <taxon>Pseudomonadota</taxon>
        <taxon>Betaproteobacteria</taxon>
        <taxon>Burkholderiales</taxon>
        <taxon>Comamonadaceae</taxon>
        <taxon>Rhodoferax</taxon>
    </lineage>
</organism>
<dbReference type="SUPFAM" id="SSF89392">
    <property type="entry name" value="Prokaryotic lipoproteins and lipoprotein localization factors"/>
    <property type="match status" value="1"/>
</dbReference>